<accession>A0ABN2LYS5</accession>
<evidence type="ECO:0000313" key="3">
    <source>
        <dbReference type="Proteomes" id="UP001499938"/>
    </source>
</evidence>
<protein>
    <submittedName>
        <fullName evidence="2">Uncharacterized protein</fullName>
    </submittedName>
</protein>
<proteinExistence type="predicted"/>
<evidence type="ECO:0000313" key="2">
    <source>
        <dbReference type="EMBL" id="GAA1802924.1"/>
    </source>
</evidence>
<name>A0ABN2LYS5_9MICO</name>
<sequence length="113" mass="12580">MHENGRPRREAAKPQGNERKRTSRCPDCNAAANLSHKPTCPLDRALLQAYAADDAWFAANPTETQRLRPCERAEKQMLRFTLGITHPQANVLVTRVTGDKVVHAYDGAMVGEL</sequence>
<gene>
    <name evidence="2" type="ORF">GCM10009811_28300</name>
</gene>
<organism evidence="2 3">
    <name type="scientific">Nostocoides veronense</name>
    <dbReference type="NCBI Taxonomy" id="330836"/>
    <lineage>
        <taxon>Bacteria</taxon>
        <taxon>Bacillati</taxon>
        <taxon>Actinomycetota</taxon>
        <taxon>Actinomycetes</taxon>
        <taxon>Micrococcales</taxon>
        <taxon>Intrasporangiaceae</taxon>
        <taxon>Nostocoides</taxon>
    </lineage>
</organism>
<comment type="caution">
    <text evidence="2">The sequence shown here is derived from an EMBL/GenBank/DDBJ whole genome shotgun (WGS) entry which is preliminary data.</text>
</comment>
<evidence type="ECO:0000256" key="1">
    <source>
        <dbReference type="SAM" id="MobiDB-lite"/>
    </source>
</evidence>
<reference evidence="2 3" key="1">
    <citation type="journal article" date="2019" name="Int. J. Syst. Evol. Microbiol.">
        <title>The Global Catalogue of Microorganisms (GCM) 10K type strain sequencing project: providing services to taxonomists for standard genome sequencing and annotation.</title>
        <authorList>
            <consortium name="The Broad Institute Genomics Platform"/>
            <consortium name="The Broad Institute Genome Sequencing Center for Infectious Disease"/>
            <person name="Wu L."/>
            <person name="Ma J."/>
        </authorList>
    </citation>
    <scope>NUCLEOTIDE SEQUENCE [LARGE SCALE GENOMIC DNA]</scope>
    <source>
        <strain evidence="2 3">JCM 15592</strain>
    </source>
</reference>
<keyword evidence="3" id="KW-1185">Reference proteome</keyword>
<feature type="compositionally biased region" description="Basic and acidic residues" evidence="1">
    <location>
        <begin position="1"/>
        <end position="20"/>
    </location>
</feature>
<dbReference type="EMBL" id="BAAAPO010000042">
    <property type="protein sequence ID" value="GAA1802924.1"/>
    <property type="molecule type" value="Genomic_DNA"/>
</dbReference>
<feature type="region of interest" description="Disordered" evidence="1">
    <location>
        <begin position="1"/>
        <end position="25"/>
    </location>
</feature>
<dbReference type="Proteomes" id="UP001499938">
    <property type="component" value="Unassembled WGS sequence"/>
</dbReference>